<sequence>MSQTKFDVKISDKDKADEIVKKTENVQGVKFVNVNLDNCIVVTHGDDFDEAAFKSAAGI</sequence>
<evidence type="ECO:0000313" key="2">
    <source>
        <dbReference type="Proteomes" id="UP000191094"/>
    </source>
</evidence>
<dbReference type="Proteomes" id="UP000191094">
    <property type="component" value="Unassembled WGS sequence"/>
</dbReference>
<protein>
    <recommendedName>
        <fullName evidence="3">HMA domain-containing protein</fullName>
    </recommendedName>
</protein>
<gene>
    <name evidence="1" type="ORF">B0682_01815</name>
</gene>
<comment type="caution">
    <text evidence="1">The sequence shown here is derived from an EMBL/GenBank/DDBJ whole genome shotgun (WGS) entry which is preliminary data.</text>
</comment>
<evidence type="ECO:0000313" key="1">
    <source>
        <dbReference type="EMBL" id="OOS22547.1"/>
    </source>
</evidence>
<accession>A0A1T0CJM2</accession>
<evidence type="ECO:0008006" key="3">
    <source>
        <dbReference type="Google" id="ProtNLM"/>
    </source>
</evidence>
<dbReference type="EMBL" id="MUYT01000002">
    <property type="protein sequence ID" value="OOS22547.1"/>
    <property type="molecule type" value="Genomic_DNA"/>
</dbReference>
<reference evidence="1 2" key="1">
    <citation type="submission" date="2017-02" db="EMBL/GenBank/DDBJ databases">
        <title>Draft genome sequence of Moraxella lincolnii CCUG 9405T type strain.</title>
        <authorList>
            <person name="Salva-Serra F."/>
            <person name="Engstrom-Jakobsson H."/>
            <person name="Thorell K."/>
            <person name="Jaen-Luchoro D."/>
            <person name="Gonzales-Siles L."/>
            <person name="Karlsson R."/>
            <person name="Yazdan S."/>
            <person name="Boulund F."/>
            <person name="Johnning A."/>
            <person name="Engstrand L."/>
            <person name="Kristiansson E."/>
            <person name="Moore E."/>
        </authorList>
    </citation>
    <scope>NUCLEOTIDE SEQUENCE [LARGE SCALE GENOMIC DNA]</scope>
    <source>
        <strain evidence="1 2">CCUG 9405</strain>
    </source>
</reference>
<dbReference type="OrthoDB" id="6650145at2"/>
<dbReference type="AlphaFoldDB" id="A0A1T0CJM2"/>
<keyword evidence="2" id="KW-1185">Reference proteome</keyword>
<proteinExistence type="predicted"/>
<organism evidence="1 2">
    <name type="scientific">Lwoffella lincolnii</name>
    <dbReference type="NCBI Taxonomy" id="90241"/>
    <lineage>
        <taxon>Bacteria</taxon>
        <taxon>Pseudomonadati</taxon>
        <taxon>Pseudomonadota</taxon>
        <taxon>Gammaproteobacteria</taxon>
        <taxon>Moraxellales</taxon>
        <taxon>Moraxellaceae</taxon>
        <taxon>Lwoffella</taxon>
    </lineage>
</organism>
<name>A0A1T0CJM2_9GAMM</name>
<dbReference type="RefSeq" id="WP_078306397.1">
    <property type="nucleotide sequence ID" value="NZ_CP147511.1"/>
</dbReference>